<dbReference type="OrthoDB" id="2156052at2759"/>
<name>A0A9W4P9L6_9EURO</name>
<reference evidence="1" key="1">
    <citation type="submission" date="2021-07" db="EMBL/GenBank/DDBJ databases">
        <authorList>
            <person name="Branca A.L. A."/>
        </authorList>
    </citation>
    <scope>NUCLEOTIDE SEQUENCE</scope>
</reference>
<dbReference type="Proteomes" id="UP001154252">
    <property type="component" value="Unassembled WGS sequence"/>
</dbReference>
<evidence type="ECO:0000313" key="2">
    <source>
        <dbReference type="Proteomes" id="UP001154252"/>
    </source>
</evidence>
<dbReference type="AlphaFoldDB" id="A0A9W4P9L6"/>
<sequence>MESPRELLARELPDLIKLGVTTSPSVSDETLCATYMHLWTNFKTQVREAVASLDFTGLVSLTDAVEGDFYFVGSELGLTTRFARHVCEPVSKALSVTNVPLQFGDLQALRPNPTIVPDVTLAIFRHGTPPSAGTATLIAAGELKTWWTVDLEHHTVIDPVDVRNYLEPFIGQVVAYMRKSKLRYGFLSTYMSTVFVKREADFCFHLSPPIPHNASAPSLRQCFAGFAVLAAQSPHYEESDSLDAGLLRSSTVPGLIASTRPSMYRSRVGDYIRSLTSVPGISADTIIIGDNGVASGFVNCLKLLSPPRLCHTKAVFELQSGETQYIAKCWSHDQVQSALSEYRVYERLRQLQPNGHDLFTCPAFFGDIICSSQFPQGSILLLEKVPGDQLFGIWKSLSGGEQAHIYNECISGIRIMRSISIRLLDAGKHNILYDRETGKVTLHDFEAVVELDPSAQYTSPHPELGAIFGATEMSGLIHDG</sequence>
<dbReference type="InterPro" id="IPR011009">
    <property type="entry name" value="Kinase-like_dom_sf"/>
</dbReference>
<keyword evidence="2" id="KW-1185">Reference proteome</keyword>
<dbReference type="EMBL" id="CAJVRC010000888">
    <property type="protein sequence ID" value="CAG8906122.1"/>
    <property type="molecule type" value="Genomic_DNA"/>
</dbReference>
<gene>
    <name evidence="1" type="ORF">PEGY_LOCUS8399</name>
</gene>
<evidence type="ECO:0000313" key="1">
    <source>
        <dbReference type="EMBL" id="CAG8906122.1"/>
    </source>
</evidence>
<accession>A0A9W4P9L6</accession>
<proteinExistence type="predicted"/>
<protein>
    <recommendedName>
        <fullName evidence="3">Protein kinase domain-containing protein</fullName>
    </recommendedName>
</protein>
<dbReference type="SUPFAM" id="SSF56112">
    <property type="entry name" value="Protein kinase-like (PK-like)"/>
    <property type="match status" value="1"/>
</dbReference>
<evidence type="ECO:0008006" key="3">
    <source>
        <dbReference type="Google" id="ProtNLM"/>
    </source>
</evidence>
<organism evidence="1 2">
    <name type="scientific">Penicillium egyptiacum</name>
    <dbReference type="NCBI Taxonomy" id="1303716"/>
    <lineage>
        <taxon>Eukaryota</taxon>
        <taxon>Fungi</taxon>
        <taxon>Dikarya</taxon>
        <taxon>Ascomycota</taxon>
        <taxon>Pezizomycotina</taxon>
        <taxon>Eurotiomycetes</taxon>
        <taxon>Eurotiomycetidae</taxon>
        <taxon>Eurotiales</taxon>
        <taxon>Aspergillaceae</taxon>
        <taxon>Penicillium</taxon>
    </lineage>
</organism>
<comment type="caution">
    <text evidence="1">The sequence shown here is derived from an EMBL/GenBank/DDBJ whole genome shotgun (WGS) entry which is preliminary data.</text>
</comment>